<sequence length="48" mass="5558">MKFKLERLTEIYKKLEEDFGETLLYAPKFDMQTAALWLSTALTLASSD</sequence>
<dbReference type="PANTHER" id="PTHR47601">
    <property type="match status" value="1"/>
</dbReference>
<dbReference type="AlphaFoldDB" id="A0AAV5KR40"/>
<name>A0AAV5KR40_9ROSI</name>
<gene>
    <name evidence="1" type="ORF">SLEP1_g36271</name>
</gene>
<keyword evidence="2" id="KW-1185">Reference proteome</keyword>
<comment type="caution">
    <text evidence="1">The sequence shown here is derived from an EMBL/GenBank/DDBJ whole genome shotgun (WGS) entry which is preliminary data.</text>
</comment>
<organism evidence="1 2">
    <name type="scientific">Rubroshorea leprosula</name>
    <dbReference type="NCBI Taxonomy" id="152421"/>
    <lineage>
        <taxon>Eukaryota</taxon>
        <taxon>Viridiplantae</taxon>
        <taxon>Streptophyta</taxon>
        <taxon>Embryophyta</taxon>
        <taxon>Tracheophyta</taxon>
        <taxon>Spermatophyta</taxon>
        <taxon>Magnoliopsida</taxon>
        <taxon>eudicotyledons</taxon>
        <taxon>Gunneridae</taxon>
        <taxon>Pentapetalae</taxon>
        <taxon>rosids</taxon>
        <taxon>malvids</taxon>
        <taxon>Malvales</taxon>
        <taxon>Dipterocarpaceae</taxon>
        <taxon>Rubroshorea</taxon>
    </lineage>
</organism>
<dbReference type="Proteomes" id="UP001054252">
    <property type="component" value="Unassembled WGS sequence"/>
</dbReference>
<dbReference type="EMBL" id="BPVZ01000074">
    <property type="protein sequence ID" value="GKV27062.1"/>
    <property type="molecule type" value="Genomic_DNA"/>
</dbReference>
<proteinExistence type="predicted"/>
<evidence type="ECO:0000313" key="2">
    <source>
        <dbReference type="Proteomes" id="UP001054252"/>
    </source>
</evidence>
<dbReference type="PANTHER" id="PTHR47601:SF1">
    <property type="entry name" value="CYTOCHROME C-TYPE BIOGENESIS CCMH-LIKE MITOCHONDRIAL PROTEIN"/>
    <property type="match status" value="1"/>
</dbReference>
<protein>
    <submittedName>
        <fullName evidence="1">Uncharacterized protein</fullName>
    </submittedName>
</protein>
<accession>A0AAV5KR40</accession>
<evidence type="ECO:0000313" key="1">
    <source>
        <dbReference type="EMBL" id="GKV27062.1"/>
    </source>
</evidence>
<reference evidence="1 2" key="1">
    <citation type="journal article" date="2021" name="Commun. Biol.">
        <title>The genome of Shorea leprosula (Dipterocarpaceae) highlights the ecological relevance of drought in aseasonal tropical rainforests.</title>
        <authorList>
            <person name="Ng K.K.S."/>
            <person name="Kobayashi M.J."/>
            <person name="Fawcett J.A."/>
            <person name="Hatakeyama M."/>
            <person name="Paape T."/>
            <person name="Ng C.H."/>
            <person name="Ang C.C."/>
            <person name="Tnah L.H."/>
            <person name="Lee C.T."/>
            <person name="Nishiyama T."/>
            <person name="Sese J."/>
            <person name="O'Brien M.J."/>
            <person name="Copetti D."/>
            <person name="Mohd Noor M.I."/>
            <person name="Ong R.C."/>
            <person name="Putra M."/>
            <person name="Sireger I.Z."/>
            <person name="Indrioko S."/>
            <person name="Kosugi Y."/>
            <person name="Izuno A."/>
            <person name="Isagi Y."/>
            <person name="Lee S.L."/>
            <person name="Shimizu K.K."/>
        </authorList>
    </citation>
    <scope>NUCLEOTIDE SEQUENCE [LARGE SCALE GENOMIC DNA]</scope>
    <source>
        <strain evidence="1">214</strain>
    </source>
</reference>